<dbReference type="PANTHER" id="PTHR43708">
    <property type="entry name" value="CONSERVED EXPRESSED OXIDOREDUCTASE (EUROFUNG)"/>
    <property type="match status" value="1"/>
</dbReference>
<feature type="non-terminal residue" evidence="4">
    <location>
        <position position="1"/>
    </location>
</feature>
<keyword evidence="2" id="KW-0560">Oxidoreductase</keyword>
<reference evidence="4" key="1">
    <citation type="submission" date="2018-05" db="EMBL/GenBank/DDBJ databases">
        <authorList>
            <person name="Lanie J.A."/>
            <person name="Ng W.-L."/>
            <person name="Kazmierczak K.M."/>
            <person name="Andrzejewski T.M."/>
            <person name="Davidsen T.M."/>
            <person name="Wayne K.J."/>
            <person name="Tettelin H."/>
            <person name="Glass J.I."/>
            <person name="Rusch D."/>
            <person name="Podicherti R."/>
            <person name="Tsui H.-C.T."/>
            <person name="Winkler M.E."/>
        </authorList>
    </citation>
    <scope>NUCLEOTIDE SEQUENCE</scope>
</reference>
<organism evidence="4">
    <name type="scientific">marine metagenome</name>
    <dbReference type="NCBI Taxonomy" id="408172"/>
    <lineage>
        <taxon>unclassified sequences</taxon>
        <taxon>metagenomes</taxon>
        <taxon>ecological metagenomes</taxon>
    </lineage>
</organism>
<dbReference type="Pfam" id="PF01408">
    <property type="entry name" value="GFO_IDH_MocA"/>
    <property type="match status" value="1"/>
</dbReference>
<feature type="domain" description="Gfo/Idh/MocA-like oxidoreductase N-terminal" evidence="3">
    <location>
        <begin position="155"/>
        <end position="274"/>
    </location>
</feature>
<name>A0A382T6V9_9ZZZZ</name>
<dbReference type="Gene3D" id="3.40.50.720">
    <property type="entry name" value="NAD(P)-binding Rossmann-like Domain"/>
    <property type="match status" value="2"/>
</dbReference>
<dbReference type="InterPro" id="IPR036291">
    <property type="entry name" value="NAD(P)-bd_dom_sf"/>
</dbReference>
<gene>
    <name evidence="4" type="ORF">METZ01_LOCUS370744</name>
</gene>
<dbReference type="GO" id="GO:0016491">
    <property type="term" value="F:oxidoreductase activity"/>
    <property type="evidence" value="ECO:0007669"/>
    <property type="project" value="UniProtKB-KW"/>
</dbReference>
<protein>
    <recommendedName>
        <fullName evidence="3">Gfo/Idh/MocA-like oxidoreductase N-terminal domain-containing protein</fullName>
    </recommendedName>
</protein>
<feature type="non-terminal residue" evidence="4">
    <location>
        <position position="304"/>
    </location>
</feature>
<evidence type="ECO:0000256" key="2">
    <source>
        <dbReference type="ARBA" id="ARBA00023002"/>
    </source>
</evidence>
<evidence type="ECO:0000313" key="4">
    <source>
        <dbReference type="EMBL" id="SVD17890.1"/>
    </source>
</evidence>
<accession>A0A382T6V9</accession>
<dbReference type="InterPro" id="IPR051317">
    <property type="entry name" value="Gfo/Idh/MocA_oxidoreduct"/>
</dbReference>
<sequence length="304" mass="33601">ITASTRSREPVDLAAKLSRERGKVVIVGDVRMELERKPFYEKELTLLLSRSYGPGRYDRQYEEEGKDYPVGYVRWTENRNMQSFVELLRAGSVDVGALVTHRFPIEEALGAYEIVEDKSGKPVIGVVLEYGDGPCAESPRQDRAIVRPRDSSTLGVGVIGVGAFARSTLLPLLSQQGNVQLVGVAAARGPSSADAARRFDAAYCTTDYHEILDDDDIAAIIVATRHDLHAHLVMEAVRRGKAVFVEKPLALNEDELQALVSVVEELRGQVMVGFNRRHAPMVQMMQQHFGVAHGPMVMSFRVNA</sequence>
<dbReference type="AlphaFoldDB" id="A0A382T6V9"/>
<dbReference type="GO" id="GO:0000166">
    <property type="term" value="F:nucleotide binding"/>
    <property type="evidence" value="ECO:0007669"/>
    <property type="project" value="InterPro"/>
</dbReference>
<dbReference type="Gene3D" id="3.90.180.10">
    <property type="entry name" value="Medium-chain alcohol dehydrogenases, catalytic domain"/>
    <property type="match status" value="1"/>
</dbReference>
<comment type="similarity">
    <text evidence="1">Belongs to the Gfo/Idh/MocA family.</text>
</comment>
<dbReference type="PANTHER" id="PTHR43708:SF5">
    <property type="entry name" value="CONSERVED EXPRESSED OXIDOREDUCTASE (EUROFUNG)-RELATED"/>
    <property type="match status" value="1"/>
</dbReference>
<proteinExistence type="inferred from homology"/>
<evidence type="ECO:0000256" key="1">
    <source>
        <dbReference type="ARBA" id="ARBA00010928"/>
    </source>
</evidence>
<evidence type="ECO:0000259" key="3">
    <source>
        <dbReference type="Pfam" id="PF01408"/>
    </source>
</evidence>
<dbReference type="InterPro" id="IPR000683">
    <property type="entry name" value="Gfo/Idh/MocA-like_OxRdtase_N"/>
</dbReference>
<dbReference type="EMBL" id="UINC01134379">
    <property type="protein sequence ID" value="SVD17890.1"/>
    <property type="molecule type" value="Genomic_DNA"/>
</dbReference>
<dbReference type="SUPFAM" id="SSF51735">
    <property type="entry name" value="NAD(P)-binding Rossmann-fold domains"/>
    <property type="match status" value="1"/>
</dbReference>